<feature type="transmembrane region" description="Helical" evidence="1">
    <location>
        <begin position="77"/>
        <end position="98"/>
    </location>
</feature>
<feature type="transmembrane region" description="Helical" evidence="1">
    <location>
        <begin position="21"/>
        <end position="45"/>
    </location>
</feature>
<accession>A0A7J0CGJ9</accession>
<proteinExistence type="predicted"/>
<keyword evidence="1" id="KW-1133">Transmembrane helix</keyword>
<feature type="transmembrane region" description="Helical" evidence="1">
    <location>
        <begin position="118"/>
        <end position="138"/>
    </location>
</feature>
<dbReference type="AlphaFoldDB" id="A0A7J0CGJ9"/>
<comment type="caution">
    <text evidence="2">The sequence shown here is derived from an EMBL/GenBank/DDBJ whole genome shotgun (WGS) entry which is preliminary data.</text>
</comment>
<feature type="transmembrane region" description="Helical" evidence="1">
    <location>
        <begin position="159"/>
        <end position="182"/>
    </location>
</feature>
<evidence type="ECO:0000313" key="2">
    <source>
        <dbReference type="EMBL" id="GFN01582.1"/>
    </source>
</evidence>
<reference evidence="2 3" key="1">
    <citation type="submission" date="2020-05" db="EMBL/GenBank/DDBJ databases">
        <title>Whole genome shotgun sequence of Streptomyces microflavus NBRC 13062.</title>
        <authorList>
            <person name="Komaki H."/>
            <person name="Tamura T."/>
        </authorList>
    </citation>
    <scope>NUCLEOTIDE SEQUENCE [LARGE SCALE GENOMIC DNA]</scope>
    <source>
        <strain evidence="2 3">NBRC 13062</strain>
    </source>
</reference>
<name>A0A7J0CGJ9_STRMI</name>
<feature type="transmembrane region" description="Helical" evidence="1">
    <location>
        <begin position="51"/>
        <end position="70"/>
    </location>
</feature>
<evidence type="ECO:0000256" key="1">
    <source>
        <dbReference type="SAM" id="Phobius"/>
    </source>
</evidence>
<protein>
    <submittedName>
        <fullName evidence="2">Uncharacterized protein</fullName>
    </submittedName>
</protein>
<gene>
    <name evidence="2" type="ORF">Smic_01380</name>
</gene>
<sequence>MHPHKARPWHPHAIMPVATGRLPAPALGLGLASTGVLLSACAHVLATDAALLPAALTAGGVVAVGVMSPLTGRRPSVALGTAALALLQSVLHLLFAALTPWAQSAHSLAVPTEAVTRFSRIAFISVCVLAVTGLYQSWRWTKRLARPQADGGRAPLRALRRWVSAEAVVGLCVIAATTALAATQPARAPSAAVALSLTVRTSDFDQATVRESFEIP</sequence>
<keyword evidence="1" id="KW-0472">Membrane</keyword>
<organism evidence="2 3">
    <name type="scientific">Streptomyces microflavus</name>
    <name type="common">Streptomyces lipmanii</name>
    <dbReference type="NCBI Taxonomy" id="1919"/>
    <lineage>
        <taxon>Bacteria</taxon>
        <taxon>Bacillati</taxon>
        <taxon>Actinomycetota</taxon>
        <taxon>Actinomycetes</taxon>
        <taxon>Kitasatosporales</taxon>
        <taxon>Streptomycetaceae</taxon>
        <taxon>Streptomyces</taxon>
    </lineage>
</organism>
<keyword evidence="1" id="KW-0812">Transmembrane</keyword>
<evidence type="ECO:0000313" key="3">
    <source>
        <dbReference type="Proteomes" id="UP000498740"/>
    </source>
</evidence>
<dbReference type="Proteomes" id="UP000498740">
    <property type="component" value="Unassembled WGS sequence"/>
</dbReference>
<dbReference type="EMBL" id="BLWD01000001">
    <property type="protein sequence ID" value="GFN01582.1"/>
    <property type="molecule type" value="Genomic_DNA"/>
</dbReference>